<dbReference type="NCBIfam" id="TIGR01617">
    <property type="entry name" value="arsC_related"/>
    <property type="match status" value="1"/>
</dbReference>
<organism evidence="3 4">
    <name type="scientific">Quisquiliibacterium transsilvanicum</name>
    <dbReference type="NCBI Taxonomy" id="1549638"/>
    <lineage>
        <taxon>Bacteria</taxon>
        <taxon>Pseudomonadati</taxon>
        <taxon>Pseudomonadota</taxon>
        <taxon>Betaproteobacteria</taxon>
        <taxon>Burkholderiales</taxon>
        <taxon>Burkholderiaceae</taxon>
        <taxon>Quisquiliibacterium</taxon>
    </lineage>
</organism>
<dbReference type="GO" id="GO:0008794">
    <property type="term" value="F:arsenate reductase (glutaredoxin) activity"/>
    <property type="evidence" value="ECO:0007669"/>
    <property type="project" value="UniProtKB-EC"/>
</dbReference>
<reference evidence="3 4" key="1">
    <citation type="submission" date="2020-08" db="EMBL/GenBank/DDBJ databases">
        <title>Genomic Encyclopedia of Type Strains, Phase IV (KMG-IV): sequencing the most valuable type-strain genomes for metagenomic binning, comparative biology and taxonomic classification.</title>
        <authorList>
            <person name="Goeker M."/>
        </authorList>
    </citation>
    <scope>NUCLEOTIDE SEQUENCE [LARGE SCALE GENOMIC DNA]</scope>
    <source>
        <strain evidence="3 4">DSM 29781</strain>
    </source>
</reference>
<name>A0A7W8HED7_9BURK</name>
<dbReference type="EC" id="1.20.4.1" evidence="3"/>
<keyword evidence="4" id="KW-1185">Reference proteome</keyword>
<dbReference type="PANTHER" id="PTHR30041">
    <property type="entry name" value="ARSENATE REDUCTASE"/>
    <property type="match status" value="1"/>
</dbReference>
<dbReference type="EMBL" id="JACHGB010000001">
    <property type="protein sequence ID" value="MBB5270529.1"/>
    <property type="molecule type" value="Genomic_DNA"/>
</dbReference>
<proteinExistence type="inferred from homology"/>
<evidence type="ECO:0000313" key="3">
    <source>
        <dbReference type="EMBL" id="MBB5270529.1"/>
    </source>
</evidence>
<dbReference type="RefSeq" id="WP_183963944.1">
    <property type="nucleotide sequence ID" value="NZ_BAABEW010000004.1"/>
</dbReference>
<sequence>MVDTTLYGIENCDQVRRARQWLRKRGVQVRFHDFRRDGLDRATLERWLSHLPWDALLNRRGLAWRKLEPARRAQVVDQPSAIEALLAEPLLVKRPVLEAGERLLVGFSDPVYLNTFGEPNP</sequence>
<dbReference type="PANTHER" id="PTHR30041:SF8">
    <property type="entry name" value="PROTEIN YFFB"/>
    <property type="match status" value="1"/>
</dbReference>
<dbReference type="SUPFAM" id="SSF52833">
    <property type="entry name" value="Thioredoxin-like"/>
    <property type="match status" value="1"/>
</dbReference>
<protein>
    <submittedName>
        <fullName evidence="3">Arsenate reductase</fullName>
        <ecNumber evidence="3">1.20.4.1</ecNumber>
    </submittedName>
</protein>
<dbReference type="Pfam" id="PF03960">
    <property type="entry name" value="ArsC"/>
    <property type="match status" value="1"/>
</dbReference>
<evidence type="ECO:0000256" key="1">
    <source>
        <dbReference type="ARBA" id="ARBA00007198"/>
    </source>
</evidence>
<dbReference type="Gene3D" id="3.40.30.10">
    <property type="entry name" value="Glutaredoxin"/>
    <property type="match status" value="1"/>
</dbReference>
<evidence type="ECO:0000256" key="2">
    <source>
        <dbReference type="PROSITE-ProRule" id="PRU01282"/>
    </source>
</evidence>
<dbReference type="InterPro" id="IPR006660">
    <property type="entry name" value="Arsenate_reductase-like"/>
</dbReference>
<keyword evidence="3" id="KW-0560">Oxidoreductase</keyword>
<comment type="caution">
    <text evidence="3">The sequence shown here is derived from an EMBL/GenBank/DDBJ whole genome shotgun (WGS) entry which is preliminary data.</text>
</comment>
<dbReference type="InterPro" id="IPR036249">
    <property type="entry name" value="Thioredoxin-like_sf"/>
</dbReference>
<dbReference type="InterPro" id="IPR006504">
    <property type="entry name" value="Tscrpt_reg_Spx/MgsR"/>
</dbReference>
<dbReference type="PROSITE" id="PS51353">
    <property type="entry name" value="ARSC"/>
    <property type="match status" value="1"/>
</dbReference>
<dbReference type="Proteomes" id="UP000532440">
    <property type="component" value="Unassembled WGS sequence"/>
</dbReference>
<evidence type="ECO:0000313" key="4">
    <source>
        <dbReference type="Proteomes" id="UP000532440"/>
    </source>
</evidence>
<gene>
    <name evidence="3" type="ORF">HNQ70_000513</name>
</gene>
<dbReference type="AlphaFoldDB" id="A0A7W8HED7"/>
<accession>A0A7W8HED7</accession>
<comment type="similarity">
    <text evidence="1 2">Belongs to the ArsC family.</text>
</comment>
<dbReference type="CDD" id="cd03035">
    <property type="entry name" value="ArsC_Yffb"/>
    <property type="match status" value="1"/>
</dbReference>